<dbReference type="RefSeq" id="WP_264841958.1">
    <property type="nucleotide sequence ID" value="NZ_AP025628.1"/>
</dbReference>
<proteinExistence type="predicted"/>
<evidence type="ECO:0000256" key="4">
    <source>
        <dbReference type="ARBA" id="ARBA00023163"/>
    </source>
</evidence>
<dbReference type="GO" id="GO:0003677">
    <property type="term" value="F:DNA binding"/>
    <property type="evidence" value="ECO:0007669"/>
    <property type="project" value="UniProtKB-KW"/>
</dbReference>
<name>A0AA35CPF0_9FIRM</name>
<gene>
    <name evidence="6" type="ORF">caldi_23900</name>
</gene>
<dbReference type="GO" id="GO:0016987">
    <property type="term" value="F:sigma factor activity"/>
    <property type="evidence" value="ECO:0007669"/>
    <property type="project" value="UniProtKB-KW"/>
</dbReference>
<dbReference type="Proteomes" id="UP001163687">
    <property type="component" value="Chromosome"/>
</dbReference>
<dbReference type="SUPFAM" id="SSF88946">
    <property type="entry name" value="Sigma2 domain of RNA polymerase sigma factors"/>
    <property type="match status" value="1"/>
</dbReference>
<keyword evidence="4" id="KW-0804">Transcription</keyword>
<sequence>MTPEERFVANVPLAYAVAARFLSRALPMHHDDIRNEALVGLWKACRTYDSGRNVPFSAYAWPVITNEVRMFMRRLRRWHPPGVIISLEEEVPETDHLTYAGLIAYEPDLAAGVQYEDLVRLVREVGGPVVEARLVYGRSAVELAREAGCHGSHISRKYQEGLRRIRRALSA</sequence>
<keyword evidence="2" id="KW-0731">Sigma factor</keyword>
<dbReference type="PANTHER" id="PTHR30385">
    <property type="entry name" value="SIGMA FACTOR F FLAGELLAR"/>
    <property type="match status" value="1"/>
</dbReference>
<dbReference type="InterPro" id="IPR013325">
    <property type="entry name" value="RNA_pol_sigma_r2"/>
</dbReference>
<evidence type="ECO:0000259" key="5">
    <source>
        <dbReference type="Pfam" id="PF04542"/>
    </source>
</evidence>
<dbReference type="Pfam" id="PF04542">
    <property type="entry name" value="Sigma70_r2"/>
    <property type="match status" value="1"/>
</dbReference>
<dbReference type="GO" id="GO:0006352">
    <property type="term" value="P:DNA-templated transcription initiation"/>
    <property type="evidence" value="ECO:0007669"/>
    <property type="project" value="InterPro"/>
</dbReference>
<evidence type="ECO:0000313" key="6">
    <source>
        <dbReference type="EMBL" id="BDG61300.1"/>
    </source>
</evidence>
<dbReference type="InterPro" id="IPR007627">
    <property type="entry name" value="RNA_pol_sigma70_r2"/>
</dbReference>
<evidence type="ECO:0000313" key="7">
    <source>
        <dbReference type="Proteomes" id="UP001163687"/>
    </source>
</evidence>
<dbReference type="NCBIfam" id="TIGR02937">
    <property type="entry name" value="sigma70-ECF"/>
    <property type="match status" value="1"/>
</dbReference>
<evidence type="ECO:0000256" key="1">
    <source>
        <dbReference type="ARBA" id="ARBA00023015"/>
    </source>
</evidence>
<accession>A0AA35CPF0</accession>
<organism evidence="6 7">
    <name type="scientific">Caldinitratiruptor microaerophilus</name>
    <dbReference type="NCBI Taxonomy" id="671077"/>
    <lineage>
        <taxon>Bacteria</taxon>
        <taxon>Bacillati</taxon>
        <taxon>Bacillota</taxon>
        <taxon>Clostridia</taxon>
        <taxon>Eubacteriales</taxon>
        <taxon>Symbiobacteriaceae</taxon>
        <taxon>Caldinitratiruptor</taxon>
    </lineage>
</organism>
<dbReference type="InterPro" id="IPR014284">
    <property type="entry name" value="RNA_pol_sigma-70_dom"/>
</dbReference>
<keyword evidence="7" id="KW-1185">Reference proteome</keyword>
<dbReference type="EMBL" id="AP025628">
    <property type="protein sequence ID" value="BDG61300.1"/>
    <property type="molecule type" value="Genomic_DNA"/>
</dbReference>
<reference evidence="6" key="1">
    <citation type="submission" date="2022-03" db="EMBL/GenBank/DDBJ databases">
        <title>Complete genome sequence of Caldinitratiruptor microaerophilus.</title>
        <authorList>
            <person name="Mukaiyama R."/>
            <person name="Nishiyama T."/>
            <person name="Ueda K."/>
        </authorList>
    </citation>
    <scope>NUCLEOTIDE SEQUENCE</scope>
    <source>
        <strain evidence="6">JCM 16183</strain>
    </source>
</reference>
<keyword evidence="3" id="KW-0238">DNA-binding</keyword>
<protein>
    <recommendedName>
        <fullName evidence="5">RNA polymerase sigma-70 region 2 domain-containing protein</fullName>
    </recommendedName>
</protein>
<dbReference type="PANTHER" id="PTHR30385:SF1">
    <property type="entry name" value="RNA POLYMERASE SIGMA-H FACTOR"/>
    <property type="match status" value="1"/>
</dbReference>
<evidence type="ECO:0000256" key="3">
    <source>
        <dbReference type="ARBA" id="ARBA00023125"/>
    </source>
</evidence>
<dbReference type="KEGG" id="cmic:caldi_23900"/>
<dbReference type="Gene3D" id="1.10.1740.10">
    <property type="match status" value="1"/>
</dbReference>
<evidence type="ECO:0000256" key="2">
    <source>
        <dbReference type="ARBA" id="ARBA00023082"/>
    </source>
</evidence>
<feature type="domain" description="RNA polymerase sigma-70 region 2" evidence="5">
    <location>
        <begin position="9"/>
        <end position="77"/>
    </location>
</feature>
<dbReference type="AlphaFoldDB" id="A0AA35CPF0"/>
<keyword evidence="1" id="KW-0805">Transcription regulation</keyword>